<dbReference type="EMBL" id="CP036433">
    <property type="protein sequence ID" value="QDU94090.1"/>
    <property type="molecule type" value="Genomic_DNA"/>
</dbReference>
<sequence length="131" mass="14769">MHVAIIKPKPEQNQWNYSVVYIADDLTTEVHEVPTSLEAEAIAAELAEKHGCEWNYLRDFPELPHWFDENGHMRNIDRLEIVHLGAGRGQFNCFSGSVRLTVDMGEIGDLLEYLLILTGDWTQPGSSSSEG</sequence>
<organism evidence="1 2">
    <name type="scientific">Lignipirellula cremea</name>
    <dbReference type="NCBI Taxonomy" id="2528010"/>
    <lineage>
        <taxon>Bacteria</taxon>
        <taxon>Pseudomonadati</taxon>
        <taxon>Planctomycetota</taxon>
        <taxon>Planctomycetia</taxon>
        <taxon>Pirellulales</taxon>
        <taxon>Pirellulaceae</taxon>
        <taxon>Lignipirellula</taxon>
    </lineage>
</organism>
<dbReference type="AlphaFoldDB" id="A0A518DQG9"/>
<name>A0A518DQG9_9BACT</name>
<accession>A0A518DQG9</accession>
<evidence type="ECO:0000313" key="1">
    <source>
        <dbReference type="EMBL" id="QDU94090.1"/>
    </source>
</evidence>
<protein>
    <submittedName>
        <fullName evidence="1">Uncharacterized protein</fullName>
    </submittedName>
</protein>
<reference evidence="1 2" key="1">
    <citation type="submission" date="2019-02" db="EMBL/GenBank/DDBJ databases">
        <title>Deep-cultivation of Planctomycetes and their phenomic and genomic characterization uncovers novel biology.</title>
        <authorList>
            <person name="Wiegand S."/>
            <person name="Jogler M."/>
            <person name="Boedeker C."/>
            <person name="Pinto D."/>
            <person name="Vollmers J."/>
            <person name="Rivas-Marin E."/>
            <person name="Kohn T."/>
            <person name="Peeters S.H."/>
            <person name="Heuer A."/>
            <person name="Rast P."/>
            <person name="Oberbeckmann S."/>
            <person name="Bunk B."/>
            <person name="Jeske O."/>
            <person name="Meyerdierks A."/>
            <person name="Storesund J.E."/>
            <person name="Kallscheuer N."/>
            <person name="Luecker S."/>
            <person name="Lage O.M."/>
            <person name="Pohl T."/>
            <person name="Merkel B.J."/>
            <person name="Hornburger P."/>
            <person name="Mueller R.-W."/>
            <person name="Bruemmer F."/>
            <person name="Labrenz M."/>
            <person name="Spormann A.M."/>
            <person name="Op den Camp H."/>
            <person name="Overmann J."/>
            <person name="Amann R."/>
            <person name="Jetten M.S.M."/>
            <person name="Mascher T."/>
            <person name="Medema M.H."/>
            <person name="Devos D.P."/>
            <person name="Kaster A.-K."/>
            <person name="Ovreas L."/>
            <person name="Rohde M."/>
            <person name="Galperin M.Y."/>
            <person name="Jogler C."/>
        </authorList>
    </citation>
    <scope>NUCLEOTIDE SEQUENCE [LARGE SCALE GENOMIC DNA]</scope>
    <source>
        <strain evidence="1 2">Pla85_3_4</strain>
    </source>
</reference>
<proteinExistence type="predicted"/>
<dbReference type="RefSeq" id="WP_145051894.1">
    <property type="nucleotide sequence ID" value="NZ_CP036433.1"/>
</dbReference>
<keyword evidence="2" id="KW-1185">Reference proteome</keyword>
<dbReference type="KEGG" id="lcre:Pla8534_18760"/>
<evidence type="ECO:0000313" key="2">
    <source>
        <dbReference type="Proteomes" id="UP000317648"/>
    </source>
</evidence>
<gene>
    <name evidence="1" type="ORF">Pla8534_18760</name>
</gene>
<dbReference type="Proteomes" id="UP000317648">
    <property type="component" value="Chromosome"/>
</dbReference>